<dbReference type="Proteomes" id="UP001162480">
    <property type="component" value="Chromosome 7"/>
</dbReference>
<gene>
    <name evidence="1" type="ORF">OCTVUL_1B001003</name>
</gene>
<dbReference type="AlphaFoldDB" id="A0AA36B0A5"/>
<dbReference type="EMBL" id="OX597820">
    <property type="protein sequence ID" value="CAI9725575.1"/>
    <property type="molecule type" value="Genomic_DNA"/>
</dbReference>
<evidence type="ECO:0000313" key="1">
    <source>
        <dbReference type="EMBL" id="CAI9725575.1"/>
    </source>
</evidence>
<name>A0AA36B0A5_OCTVU</name>
<protein>
    <submittedName>
        <fullName evidence="1">Uncharacterized protein</fullName>
    </submittedName>
</protein>
<sequence length="81" mass="9012">MFLEDSAEFANPLAYTAFKGVPRSIGRIVGRERHEEIGKLVVLLLPDSAGVVALDVDALYVDYGFDYSSIKQNLLDVFGRY</sequence>
<proteinExistence type="predicted"/>
<evidence type="ECO:0000313" key="2">
    <source>
        <dbReference type="Proteomes" id="UP001162480"/>
    </source>
</evidence>
<keyword evidence="2" id="KW-1185">Reference proteome</keyword>
<organism evidence="1 2">
    <name type="scientific">Octopus vulgaris</name>
    <name type="common">Common octopus</name>
    <dbReference type="NCBI Taxonomy" id="6645"/>
    <lineage>
        <taxon>Eukaryota</taxon>
        <taxon>Metazoa</taxon>
        <taxon>Spiralia</taxon>
        <taxon>Lophotrochozoa</taxon>
        <taxon>Mollusca</taxon>
        <taxon>Cephalopoda</taxon>
        <taxon>Coleoidea</taxon>
        <taxon>Octopodiformes</taxon>
        <taxon>Octopoda</taxon>
        <taxon>Incirrata</taxon>
        <taxon>Octopodidae</taxon>
        <taxon>Octopus</taxon>
    </lineage>
</organism>
<accession>A0AA36B0A5</accession>
<reference evidence="1" key="1">
    <citation type="submission" date="2023-08" db="EMBL/GenBank/DDBJ databases">
        <authorList>
            <person name="Alioto T."/>
            <person name="Alioto T."/>
            <person name="Gomez Garrido J."/>
        </authorList>
    </citation>
    <scope>NUCLEOTIDE SEQUENCE</scope>
</reference>